<proteinExistence type="predicted"/>
<accession>A0A2N9ERY4</accession>
<evidence type="ECO:0008006" key="5">
    <source>
        <dbReference type="Google" id="ProtNLM"/>
    </source>
</evidence>
<dbReference type="Pfam" id="PF14111">
    <property type="entry name" value="DUF4283"/>
    <property type="match status" value="1"/>
</dbReference>
<dbReference type="InterPro" id="IPR025558">
    <property type="entry name" value="DUF4283"/>
</dbReference>
<evidence type="ECO:0000313" key="4">
    <source>
        <dbReference type="EMBL" id="SPC77324.1"/>
    </source>
</evidence>
<dbReference type="InterPro" id="IPR000477">
    <property type="entry name" value="RT_dom"/>
</dbReference>
<protein>
    <recommendedName>
        <fullName evidence="5">Reverse transcriptase domain-containing protein</fullName>
    </recommendedName>
</protein>
<dbReference type="EMBL" id="OIVN01000267">
    <property type="protein sequence ID" value="SPC77324.1"/>
    <property type="molecule type" value="Genomic_DNA"/>
</dbReference>
<dbReference type="AlphaFoldDB" id="A0A2N9ERY4"/>
<evidence type="ECO:0000259" key="2">
    <source>
        <dbReference type="Pfam" id="PF00078"/>
    </source>
</evidence>
<sequence length="1215" mass="137252">MAEELADLCRRMNLFDREKHRISLRKEPLVHSKKEAQFSIMFKLLTLRPFNIDAFKGTVRSLWAGIGGVTIRDIEENLFLAAFQTRDDLERVFVQSPWTFDKKLILVVRFEGRDIGLFIEVDVPENGLGWGRFLRIRVDNDITEPLLRGCILEGDEGEGSVPFWVDFKYEHLPIFCYRCGKLDYSCNEYIEGRRSNRMEEVVGEKWGTWLRAPLLRQQAMRRQRQSPLESEDDREASEPTLANNPIATAPLPPNIEEGVHSGDADDSDNMSADFVEGITLDVRTAMGGDPHIPPITELSSQESNPVHVIFETQLTNSLSVEENMPIVVQPVLHSNAGHAQLNMLSHSTTTTDVAMESNVGTVGPSKTSRWKKSARALSVQEMDHGKVLRSCGKRSLDVYVDTVVDTEEPSLKKRTVNELHDVVKKEGPNLVFLMETRLTKSSLEWLRVRLRMRGCLGVDRHESGGRGGLALLWDSTVDVTVRGYSIHHIDVEWRSLFPNALVRHPVVASSDHMGLLMDILPSQAVLQAWGVQPIGTAMYRVSQKIKQCRVNLLQWSQSRVRATLILIDSKKNRLKEMEEQPPELYASGEVNSLRREVNMLKEKEEIFWRQRSRVSWLTEGDKNTKFFHECASQRKRANTIVGLRDEHNNWRTDSSNIERIAVEYFDGLFASSCPDAIDSVIQEVDSVVTSEMNHDLQRPFSNEEVRVALFQMHPSKAPGPDGMSALFYQKYWHIVGDDVTHAVLDFLQSGNMLGCINFTHIVLIPKVISPEFMSQFRHISLCNVIYKIASKVLVNRMKPILPQVIVDSQSAFVLGRMITNNVILAFKTIHYLKNLRKGNNAQITVKLDMSKTYDKVEWDYLQAIMLKLGFHGDWVKLIMACVTTASYVILVNDDSIIFCKANIANCVALQDVLNVYANASGLSMKSRIEFGEGYKGGRRSFYLKLEGRSICEANEVLHQGLRWRVGSGARIRIWQDKWISCHSTYKVISPRNILGEGALVEQLINSETMTWDVPLLRNVFLPRDIDIIQTISLSKRRPSDALIWNGTKSGIFSVKSAYRMLLDNNRGSKASTSGGFAEQCWPAIWSASVQPKCMSTMNSPSLEIVLTTAWAIWKARNDLVWNDHLSPVSEICETAAGTALDYLESRDSLAVVLPRVADPETLKWLPPARQNYKLNLSCVNSLETSNSGVGVIIRDFVGLVGATRCTRITSEGTVL</sequence>
<feature type="domain" description="DUF4283" evidence="3">
    <location>
        <begin position="51"/>
        <end position="107"/>
    </location>
</feature>
<dbReference type="PANTHER" id="PTHR46890:SF48">
    <property type="entry name" value="RNA-DIRECTED DNA POLYMERASE"/>
    <property type="match status" value="1"/>
</dbReference>
<reference evidence="4" key="1">
    <citation type="submission" date="2018-02" db="EMBL/GenBank/DDBJ databases">
        <authorList>
            <person name="Cohen D.B."/>
            <person name="Kent A.D."/>
        </authorList>
    </citation>
    <scope>NUCLEOTIDE SEQUENCE</scope>
</reference>
<dbReference type="Pfam" id="PF00078">
    <property type="entry name" value="RVT_1"/>
    <property type="match status" value="1"/>
</dbReference>
<dbReference type="InterPro" id="IPR052343">
    <property type="entry name" value="Retrotransposon-Effector_Assoc"/>
</dbReference>
<feature type="region of interest" description="Disordered" evidence="1">
    <location>
        <begin position="220"/>
        <end position="271"/>
    </location>
</feature>
<feature type="domain" description="Reverse transcriptase" evidence="2">
    <location>
        <begin position="773"/>
        <end position="879"/>
    </location>
</feature>
<evidence type="ECO:0000256" key="1">
    <source>
        <dbReference type="SAM" id="MobiDB-lite"/>
    </source>
</evidence>
<evidence type="ECO:0000259" key="3">
    <source>
        <dbReference type="Pfam" id="PF14111"/>
    </source>
</evidence>
<name>A0A2N9ERY4_FAGSY</name>
<dbReference type="CDD" id="cd01650">
    <property type="entry name" value="RT_nLTR_like"/>
    <property type="match status" value="1"/>
</dbReference>
<organism evidence="4">
    <name type="scientific">Fagus sylvatica</name>
    <name type="common">Beechnut</name>
    <dbReference type="NCBI Taxonomy" id="28930"/>
    <lineage>
        <taxon>Eukaryota</taxon>
        <taxon>Viridiplantae</taxon>
        <taxon>Streptophyta</taxon>
        <taxon>Embryophyta</taxon>
        <taxon>Tracheophyta</taxon>
        <taxon>Spermatophyta</taxon>
        <taxon>Magnoliopsida</taxon>
        <taxon>eudicotyledons</taxon>
        <taxon>Gunneridae</taxon>
        <taxon>Pentapetalae</taxon>
        <taxon>rosids</taxon>
        <taxon>fabids</taxon>
        <taxon>Fagales</taxon>
        <taxon>Fagaceae</taxon>
        <taxon>Fagus</taxon>
    </lineage>
</organism>
<gene>
    <name evidence="4" type="ORF">FSB_LOCUS5206</name>
</gene>
<dbReference type="PANTHER" id="PTHR46890">
    <property type="entry name" value="NON-LTR RETROLELEMENT REVERSE TRANSCRIPTASE-LIKE PROTEIN-RELATED"/>
    <property type="match status" value="1"/>
</dbReference>